<feature type="transmembrane region" description="Helical" evidence="5">
    <location>
        <begin position="172"/>
        <end position="189"/>
    </location>
</feature>
<dbReference type="Gene3D" id="1.20.1070.10">
    <property type="entry name" value="Rhodopsin 7-helix transmembrane proteins"/>
    <property type="match status" value="1"/>
</dbReference>
<evidence type="ECO:0000313" key="11">
    <source>
        <dbReference type="WBParaSite" id="BXY_1013400.1"/>
    </source>
</evidence>
<feature type="transmembrane region" description="Helical" evidence="5">
    <location>
        <begin position="240"/>
        <end position="260"/>
    </location>
</feature>
<feature type="transmembrane region" description="Helical" evidence="5">
    <location>
        <begin position="12"/>
        <end position="31"/>
    </location>
</feature>
<protein>
    <submittedName>
        <fullName evidence="7">(pine wood nematode) hypothetical protein</fullName>
    </submittedName>
    <submittedName>
        <fullName evidence="11">G_PROTEIN_RECEP_F1_2 domain-containing protein</fullName>
    </submittedName>
</protein>
<dbReference type="Proteomes" id="UP000582659">
    <property type="component" value="Unassembled WGS sequence"/>
</dbReference>
<keyword evidence="10" id="KW-1185">Reference proteome</keyword>
<dbReference type="AlphaFoldDB" id="A0A1I7SAT7"/>
<dbReference type="EMBL" id="CAJFDI010000005">
    <property type="protein sequence ID" value="CAD5233176.1"/>
    <property type="molecule type" value="Genomic_DNA"/>
</dbReference>
<dbReference type="InterPro" id="IPR017452">
    <property type="entry name" value="GPCR_Rhodpsn_7TM"/>
</dbReference>
<sequence length="305" mass="34302">MDVSIAVPCWLFLMTALFGIFGNSNIIWASFRSRQLRSACSIFIAVNALADIAHQCGHFVLAYFLVMEDGQATNFVCYLAQAIPLYGCTMGSLMLLFISTDRLLRMATTTAYNRICNKYYIAIVITVTCVTPLIIAWEGYTVMMTMPDNMIICAVPHGYVGRASTDFLRFNSFLNITTLVIYAVVYAVAKRRKFKDPRKILRSITTVTICVVCGWMLTMTVGVAFMIVLGNENVPVMVPLYVGLFVNISMGMSYVIFFAMNRNYRNAFIEQLQILSCGECKGLAKIRPEVAYTCSHDYCRKKVNK</sequence>
<comment type="subcellular location">
    <subcellularLocation>
        <location evidence="1">Membrane</location>
    </subcellularLocation>
</comment>
<dbReference type="InterPro" id="IPR047130">
    <property type="entry name" value="7TM_GPCR_Srsx_nematod"/>
</dbReference>
<dbReference type="Proteomes" id="UP000095284">
    <property type="component" value="Unplaced"/>
</dbReference>
<feature type="transmembrane region" description="Helical" evidence="5">
    <location>
        <begin position="43"/>
        <end position="66"/>
    </location>
</feature>
<evidence type="ECO:0000313" key="10">
    <source>
        <dbReference type="Proteomes" id="UP000659654"/>
    </source>
</evidence>
<keyword evidence="4 5" id="KW-0472">Membrane</keyword>
<dbReference type="PANTHER" id="PTHR23360:SF5">
    <property type="entry name" value="G-PROTEIN COUPLED RECEPTORS FAMILY 1 PROFILE DOMAIN-CONTAINING PROTEIN"/>
    <property type="match status" value="1"/>
</dbReference>
<feature type="domain" description="G-protein coupled receptors family 1 profile" evidence="6">
    <location>
        <begin position="22"/>
        <end position="257"/>
    </location>
</feature>
<feature type="transmembrane region" description="Helical" evidence="5">
    <location>
        <begin position="201"/>
        <end position="228"/>
    </location>
</feature>
<dbReference type="WBParaSite" id="BXY_1013400.1">
    <property type="protein sequence ID" value="BXY_1013400.1"/>
    <property type="gene ID" value="BXY_1013400"/>
</dbReference>
<dbReference type="Proteomes" id="UP000659654">
    <property type="component" value="Unassembled WGS sequence"/>
</dbReference>
<evidence type="ECO:0000313" key="7">
    <source>
        <dbReference type="EMBL" id="CAD5233176.1"/>
    </source>
</evidence>
<gene>
    <name evidence="7" type="ORF">BXYJ_LOCUS13267</name>
</gene>
<dbReference type="SMART" id="SM01381">
    <property type="entry name" value="7TM_GPCR_Srsx"/>
    <property type="match status" value="1"/>
</dbReference>
<dbReference type="PANTHER" id="PTHR23360">
    <property type="entry name" value="G-PROTEIN COUPLED RECEPTORS FAMILY 1 PROFILE DOMAIN-CONTAINING PROTEIN-RELATED"/>
    <property type="match status" value="1"/>
</dbReference>
<reference evidence="11" key="1">
    <citation type="submission" date="2016-11" db="UniProtKB">
        <authorList>
            <consortium name="WormBaseParasite"/>
        </authorList>
    </citation>
    <scope>IDENTIFICATION</scope>
</reference>
<dbReference type="PROSITE" id="PS50262">
    <property type="entry name" value="G_PROTEIN_RECEP_F1_2"/>
    <property type="match status" value="1"/>
</dbReference>
<keyword evidence="2 5" id="KW-0812">Transmembrane</keyword>
<evidence type="ECO:0000256" key="2">
    <source>
        <dbReference type="ARBA" id="ARBA00022692"/>
    </source>
</evidence>
<dbReference type="EMBL" id="CAJFCV020000005">
    <property type="protein sequence ID" value="CAG9126783.1"/>
    <property type="molecule type" value="Genomic_DNA"/>
</dbReference>
<dbReference type="GO" id="GO:0016020">
    <property type="term" value="C:membrane"/>
    <property type="evidence" value="ECO:0007669"/>
    <property type="project" value="UniProtKB-SubCell"/>
</dbReference>
<organism evidence="9 11">
    <name type="scientific">Bursaphelenchus xylophilus</name>
    <name type="common">Pinewood nematode worm</name>
    <name type="synonym">Aphelenchoides xylophilus</name>
    <dbReference type="NCBI Taxonomy" id="6326"/>
    <lineage>
        <taxon>Eukaryota</taxon>
        <taxon>Metazoa</taxon>
        <taxon>Ecdysozoa</taxon>
        <taxon>Nematoda</taxon>
        <taxon>Chromadorea</taxon>
        <taxon>Rhabditida</taxon>
        <taxon>Tylenchina</taxon>
        <taxon>Tylenchomorpha</taxon>
        <taxon>Aphelenchoidea</taxon>
        <taxon>Aphelenchoididae</taxon>
        <taxon>Bursaphelenchus</taxon>
    </lineage>
</organism>
<dbReference type="SUPFAM" id="SSF81321">
    <property type="entry name" value="Family A G protein-coupled receptor-like"/>
    <property type="match status" value="1"/>
</dbReference>
<dbReference type="Pfam" id="PF10320">
    <property type="entry name" value="7TM_GPCR_Srsx"/>
    <property type="match status" value="1"/>
</dbReference>
<name>A0A1I7SAT7_BURXY</name>
<dbReference type="InterPro" id="IPR000276">
    <property type="entry name" value="GPCR_Rhodpsn"/>
</dbReference>
<feature type="transmembrane region" description="Helical" evidence="5">
    <location>
        <begin position="119"/>
        <end position="137"/>
    </location>
</feature>
<proteinExistence type="predicted"/>
<evidence type="ECO:0000259" key="6">
    <source>
        <dbReference type="PROSITE" id="PS50262"/>
    </source>
</evidence>
<feature type="transmembrane region" description="Helical" evidence="5">
    <location>
        <begin position="78"/>
        <end position="98"/>
    </location>
</feature>
<keyword evidence="3 5" id="KW-1133">Transmembrane helix</keyword>
<dbReference type="CDD" id="cd00637">
    <property type="entry name" value="7tm_classA_rhodopsin-like"/>
    <property type="match status" value="1"/>
</dbReference>
<dbReference type="InterPro" id="IPR019424">
    <property type="entry name" value="7TM_GPCR_Srsx"/>
</dbReference>
<dbReference type="GO" id="GO:0004930">
    <property type="term" value="F:G protein-coupled receptor activity"/>
    <property type="evidence" value="ECO:0007669"/>
    <property type="project" value="InterPro"/>
</dbReference>
<accession>A0A1I7SAT7</accession>
<evidence type="ECO:0000256" key="4">
    <source>
        <dbReference type="ARBA" id="ARBA00023136"/>
    </source>
</evidence>
<evidence type="ECO:0000256" key="1">
    <source>
        <dbReference type="ARBA" id="ARBA00004370"/>
    </source>
</evidence>
<reference evidence="8" key="2">
    <citation type="submission" date="2020-08" db="EMBL/GenBank/DDBJ databases">
        <authorList>
            <person name="Kikuchi T."/>
        </authorList>
    </citation>
    <scope>NUCLEOTIDE SEQUENCE</scope>
    <source>
        <strain evidence="7">Ka4C1</strain>
    </source>
</reference>
<evidence type="ECO:0000313" key="9">
    <source>
        <dbReference type="Proteomes" id="UP000095284"/>
    </source>
</evidence>
<evidence type="ECO:0000256" key="3">
    <source>
        <dbReference type="ARBA" id="ARBA00022989"/>
    </source>
</evidence>
<evidence type="ECO:0000256" key="5">
    <source>
        <dbReference type="SAM" id="Phobius"/>
    </source>
</evidence>
<evidence type="ECO:0000313" key="8">
    <source>
        <dbReference type="EMBL" id="CAG9126783.1"/>
    </source>
</evidence>
<dbReference type="OrthoDB" id="5820127at2759"/>